<accession>A0A8D2AQH7</accession>
<sequence>VHSHQVHDRGRRDDHDLKDPEAHVRQGCKGVVADVVAARLPRVASKLRLLIRIDGLAAHSRQHDAEDHQHGEPHLAHEGGVVVDLLQQPRQEAPAHVGHGRGRAGPMGTAGNPVLRAQLRGTTVAQLTYCW</sequence>
<evidence type="ECO:0000313" key="3">
    <source>
        <dbReference type="Proteomes" id="UP000694564"/>
    </source>
</evidence>
<dbReference type="Ensembl" id="ENSSVLT00005005776.1">
    <property type="protein sequence ID" value="ENSSVLP00005005235.1"/>
    <property type="gene ID" value="ENSSVLG00005004192.1"/>
</dbReference>
<proteinExistence type="predicted"/>
<name>A0A8D2AQH7_SCIVU</name>
<evidence type="ECO:0000256" key="1">
    <source>
        <dbReference type="SAM" id="MobiDB-lite"/>
    </source>
</evidence>
<protein>
    <submittedName>
        <fullName evidence="2">Uncharacterized protein</fullName>
    </submittedName>
</protein>
<organism evidence="2 3">
    <name type="scientific">Sciurus vulgaris</name>
    <name type="common">Eurasian red squirrel</name>
    <dbReference type="NCBI Taxonomy" id="55149"/>
    <lineage>
        <taxon>Eukaryota</taxon>
        <taxon>Metazoa</taxon>
        <taxon>Chordata</taxon>
        <taxon>Craniata</taxon>
        <taxon>Vertebrata</taxon>
        <taxon>Euteleostomi</taxon>
        <taxon>Mammalia</taxon>
        <taxon>Eutheria</taxon>
        <taxon>Euarchontoglires</taxon>
        <taxon>Glires</taxon>
        <taxon>Rodentia</taxon>
        <taxon>Sciuromorpha</taxon>
        <taxon>Sciuridae</taxon>
        <taxon>Sciurinae</taxon>
        <taxon>Sciurini</taxon>
        <taxon>Sciurus</taxon>
    </lineage>
</organism>
<reference evidence="2" key="2">
    <citation type="submission" date="2025-09" db="UniProtKB">
        <authorList>
            <consortium name="Ensembl"/>
        </authorList>
    </citation>
    <scope>IDENTIFICATION</scope>
</reference>
<keyword evidence="3" id="KW-1185">Reference proteome</keyword>
<dbReference type="Proteomes" id="UP000694564">
    <property type="component" value="Chromosome 6"/>
</dbReference>
<feature type="region of interest" description="Disordered" evidence="1">
    <location>
        <begin position="1"/>
        <end position="23"/>
    </location>
</feature>
<dbReference type="OrthoDB" id="8954273at2759"/>
<reference evidence="2" key="1">
    <citation type="submission" date="2025-08" db="UniProtKB">
        <authorList>
            <consortium name="Ensembl"/>
        </authorList>
    </citation>
    <scope>IDENTIFICATION</scope>
</reference>
<evidence type="ECO:0000313" key="2">
    <source>
        <dbReference type="Ensembl" id="ENSSVLP00005005235.1"/>
    </source>
</evidence>
<dbReference type="AlphaFoldDB" id="A0A8D2AQH7"/>
<dbReference type="GeneTree" id="ENSGT00940000177696"/>